<evidence type="ECO:0000256" key="3">
    <source>
        <dbReference type="ARBA" id="ARBA00022989"/>
    </source>
</evidence>
<dbReference type="InterPro" id="IPR003339">
    <property type="entry name" value="ABC/ECF_trnsptr_transmembrane"/>
</dbReference>
<feature type="transmembrane region" description="Helical" evidence="5">
    <location>
        <begin position="236"/>
        <end position="260"/>
    </location>
</feature>
<dbReference type="OrthoDB" id="2039442at2"/>
<feature type="transmembrane region" description="Helical" evidence="5">
    <location>
        <begin position="69"/>
        <end position="89"/>
    </location>
</feature>
<dbReference type="EMBL" id="CP017634">
    <property type="protein sequence ID" value="ATW27579.1"/>
    <property type="molecule type" value="Genomic_DNA"/>
</dbReference>
<evidence type="ECO:0000256" key="5">
    <source>
        <dbReference type="SAM" id="Phobius"/>
    </source>
</evidence>
<dbReference type="PANTHER" id="PTHR33514:SF13">
    <property type="entry name" value="PROTEIN ABCI12, CHLOROPLASTIC"/>
    <property type="match status" value="1"/>
</dbReference>
<dbReference type="KEGG" id="fwa:DCMF_25015"/>
<dbReference type="CDD" id="cd16914">
    <property type="entry name" value="EcfT"/>
    <property type="match status" value="1"/>
</dbReference>
<organism evidence="6 7">
    <name type="scientific">Formimonas warabiya</name>
    <dbReference type="NCBI Taxonomy" id="1761012"/>
    <lineage>
        <taxon>Bacteria</taxon>
        <taxon>Bacillati</taxon>
        <taxon>Bacillota</taxon>
        <taxon>Clostridia</taxon>
        <taxon>Eubacteriales</taxon>
        <taxon>Peptococcaceae</taxon>
        <taxon>Candidatus Formimonas</taxon>
    </lineage>
</organism>
<dbReference type="GO" id="GO:0005886">
    <property type="term" value="C:plasma membrane"/>
    <property type="evidence" value="ECO:0007669"/>
    <property type="project" value="UniProtKB-ARBA"/>
</dbReference>
<keyword evidence="4 5" id="KW-0472">Membrane</keyword>
<sequence>MLAYREKNNLIHKIHPFTALSFILTVFLLSLLFSHPVYLLALFCAVGLVIGAAGIVPQWKGYLKFTLSMMVILMMVNALFVHNGATVLLRGPRLPVLGQTQITLEALAYGAGMGIRLLVIISVFCFYTYAVHPDKVLKLFSRWGRQSVLAITLATRLFPLITQDFKRITEIQRCRGVKLTSGSWWEKIKNFVPIMSVLLLSCLERSWQMAESMQARGYGSGPRTSYHRDLWRPRDWLILAGLGLGLGTGLWAVLAGWSAYAYYPRLGKIDLASIKLAGVLMITLALPALLSWGWKKWPLFRSKI</sequence>
<keyword evidence="3 5" id="KW-1133">Transmembrane helix</keyword>
<keyword evidence="7" id="KW-1185">Reference proteome</keyword>
<proteinExistence type="predicted"/>
<dbReference type="AlphaFoldDB" id="A0A3G1KYZ6"/>
<feature type="transmembrane region" description="Helical" evidence="5">
    <location>
        <begin position="109"/>
        <end position="130"/>
    </location>
</feature>
<evidence type="ECO:0000256" key="1">
    <source>
        <dbReference type="ARBA" id="ARBA00004141"/>
    </source>
</evidence>
<dbReference type="RefSeq" id="WP_148136949.1">
    <property type="nucleotide sequence ID" value="NZ_CP017634.1"/>
</dbReference>
<dbReference type="PANTHER" id="PTHR33514">
    <property type="entry name" value="PROTEIN ABCI12, CHLOROPLASTIC"/>
    <property type="match status" value="1"/>
</dbReference>
<keyword evidence="2 5" id="KW-0812">Transmembrane</keyword>
<dbReference type="Proteomes" id="UP000323521">
    <property type="component" value="Chromosome"/>
</dbReference>
<feature type="transmembrane region" description="Helical" evidence="5">
    <location>
        <begin position="272"/>
        <end position="294"/>
    </location>
</feature>
<accession>A0A3G1KYZ6</accession>
<dbReference type="Pfam" id="PF02361">
    <property type="entry name" value="CbiQ"/>
    <property type="match status" value="1"/>
</dbReference>
<evidence type="ECO:0000313" key="7">
    <source>
        <dbReference type="Proteomes" id="UP000323521"/>
    </source>
</evidence>
<evidence type="ECO:0008006" key="8">
    <source>
        <dbReference type="Google" id="ProtNLM"/>
    </source>
</evidence>
<protein>
    <recommendedName>
        <fullName evidence="8">Energy-coupling factor transporter transmembrane protein EcfT</fullName>
    </recommendedName>
</protein>
<evidence type="ECO:0000256" key="2">
    <source>
        <dbReference type="ARBA" id="ARBA00022692"/>
    </source>
</evidence>
<reference evidence="6 7" key="1">
    <citation type="submission" date="2016-10" db="EMBL/GenBank/DDBJ databases">
        <title>Complete Genome Sequence of Peptococcaceae strain DCMF.</title>
        <authorList>
            <person name="Edwards R.J."/>
            <person name="Holland S.I."/>
            <person name="Deshpande N.P."/>
            <person name="Wong Y.K."/>
            <person name="Ertan H."/>
            <person name="Manefield M."/>
            <person name="Russell T.L."/>
            <person name="Lee M.J."/>
        </authorList>
    </citation>
    <scope>NUCLEOTIDE SEQUENCE [LARGE SCALE GENOMIC DNA]</scope>
    <source>
        <strain evidence="6 7">DCMF</strain>
    </source>
</reference>
<evidence type="ECO:0000313" key="6">
    <source>
        <dbReference type="EMBL" id="ATW27579.1"/>
    </source>
</evidence>
<feature type="transmembrane region" description="Helical" evidence="5">
    <location>
        <begin position="14"/>
        <end position="33"/>
    </location>
</feature>
<name>A0A3G1KYZ6_FORW1</name>
<evidence type="ECO:0000256" key="4">
    <source>
        <dbReference type="ARBA" id="ARBA00023136"/>
    </source>
</evidence>
<gene>
    <name evidence="6" type="ORF">DCMF_25015</name>
</gene>
<feature type="transmembrane region" description="Helical" evidence="5">
    <location>
        <begin position="39"/>
        <end position="57"/>
    </location>
</feature>
<comment type="subcellular location">
    <subcellularLocation>
        <location evidence="1">Membrane</location>
        <topology evidence="1">Multi-pass membrane protein</topology>
    </subcellularLocation>
</comment>